<name>A0AAD8T796_LOLMU</name>
<comment type="caution">
    <text evidence="2">The sequence shown here is derived from an EMBL/GenBank/DDBJ whole genome shotgun (WGS) entry which is preliminary data.</text>
</comment>
<dbReference type="InterPro" id="IPR036047">
    <property type="entry name" value="F-box-like_dom_sf"/>
</dbReference>
<dbReference type="Pfam" id="PF00646">
    <property type="entry name" value="F-box"/>
    <property type="match status" value="1"/>
</dbReference>
<dbReference type="Gene3D" id="1.20.1280.50">
    <property type="match status" value="1"/>
</dbReference>
<dbReference type="InterPro" id="IPR050796">
    <property type="entry name" value="SCF_F-box_component"/>
</dbReference>
<dbReference type="SMART" id="SM00256">
    <property type="entry name" value="FBOX"/>
    <property type="match status" value="1"/>
</dbReference>
<evidence type="ECO:0000313" key="3">
    <source>
        <dbReference type="Proteomes" id="UP001231189"/>
    </source>
</evidence>
<protein>
    <recommendedName>
        <fullName evidence="1">F-box domain-containing protein</fullName>
    </recommendedName>
</protein>
<sequence length="380" mass="42276">MAEAAVAVQAAPLHRGLPEEIVVWEILVRLPPKPLLRCRAVCPAWRRATSSRDFLLAHHARQPSLPLLCGYDFLGACSITLDVIPFDHRAGLAAVDQLLPVARLGKSYFGVRASCDGLLILCGLYRNMDYSICNPATRQHARLPQLNGFAFLGMYPHSPTGEYRLLLGKLSHAPADQDGYYVFTLGSDQPPRRCPDDAEDMIQELSAVLFRGSLHWHVEQRGTASNMIKVFSTTTESFRQMRAPAVPGKANLFEMDGTLGMSSFNDAATTIDIWMTQDYESEAWALKYRVEFLATAELTVMFGIGVFDGRWSVAPSLDGDVLVLVEFGDWLLQVDMDSKVVASFQRALRCADQLRLKQSLVPHSFFPTLEGYVVNDSPFM</sequence>
<dbReference type="Pfam" id="PF08268">
    <property type="entry name" value="FBA_3"/>
    <property type="match status" value="1"/>
</dbReference>
<dbReference type="CDD" id="cd22157">
    <property type="entry name" value="F-box_AtFBW1-like"/>
    <property type="match status" value="1"/>
</dbReference>
<evidence type="ECO:0000259" key="1">
    <source>
        <dbReference type="SMART" id="SM00256"/>
    </source>
</evidence>
<dbReference type="InterPro" id="IPR001810">
    <property type="entry name" value="F-box_dom"/>
</dbReference>
<dbReference type="InterPro" id="IPR017451">
    <property type="entry name" value="F-box-assoc_interact_dom"/>
</dbReference>
<organism evidence="2 3">
    <name type="scientific">Lolium multiflorum</name>
    <name type="common">Italian ryegrass</name>
    <name type="synonym">Lolium perenne subsp. multiflorum</name>
    <dbReference type="NCBI Taxonomy" id="4521"/>
    <lineage>
        <taxon>Eukaryota</taxon>
        <taxon>Viridiplantae</taxon>
        <taxon>Streptophyta</taxon>
        <taxon>Embryophyta</taxon>
        <taxon>Tracheophyta</taxon>
        <taxon>Spermatophyta</taxon>
        <taxon>Magnoliopsida</taxon>
        <taxon>Liliopsida</taxon>
        <taxon>Poales</taxon>
        <taxon>Poaceae</taxon>
        <taxon>BOP clade</taxon>
        <taxon>Pooideae</taxon>
        <taxon>Poodae</taxon>
        <taxon>Poeae</taxon>
        <taxon>Poeae Chloroplast Group 2 (Poeae type)</taxon>
        <taxon>Loliodinae</taxon>
        <taxon>Loliinae</taxon>
        <taxon>Lolium</taxon>
    </lineage>
</organism>
<proteinExistence type="predicted"/>
<dbReference type="SUPFAM" id="SSF81383">
    <property type="entry name" value="F-box domain"/>
    <property type="match status" value="1"/>
</dbReference>
<reference evidence="2" key="1">
    <citation type="submission" date="2023-07" db="EMBL/GenBank/DDBJ databases">
        <title>A chromosome-level genome assembly of Lolium multiflorum.</title>
        <authorList>
            <person name="Chen Y."/>
            <person name="Copetti D."/>
            <person name="Kolliker R."/>
            <person name="Studer B."/>
        </authorList>
    </citation>
    <scope>NUCLEOTIDE SEQUENCE</scope>
    <source>
        <strain evidence="2">02402/16</strain>
        <tissue evidence="2">Leaf</tissue>
    </source>
</reference>
<dbReference type="Proteomes" id="UP001231189">
    <property type="component" value="Unassembled WGS sequence"/>
</dbReference>
<dbReference type="InterPro" id="IPR013187">
    <property type="entry name" value="F-box-assoc_dom_typ3"/>
</dbReference>
<dbReference type="EMBL" id="JAUUTY010000003">
    <property type="protein sequence ID" value="KAK1670715.1"/>
    <property type="molecule type" value="Genomic_DNA"/>
</dbReference>
<accession>A0AAD8T796</accession>
<dbReference type="NCBIfam" id="TIGR01640">
    <property type="entry name" value="F_box_assoc_1"/>
    <property type="match status" value="1"/>
</dbReference>
<feature type="domain" description="F-box" evidence="1">
    <location>
        <begin position="17"/>
        <end position="58"/>
    </location>
</feature>
<evidence type="ECO:0000313" key="2">
    <source>
        <dbReference type="EMBL" id="KAK1670715.1"/>
    </source>
</evidence>
<gene>
    <name evidence="2" type="ORF">QYE76_058874</name>
</gene>
<dbReference type="AlphaFoldDB" id="A0AAD8T796"/>
<dbReference type="PANTHER" id="PTHR31672:SF2">
    <property type="entry name" value="F-BOX DOMAIN-CONTAINING PROTEIN"/>
    <property type="match status" value="1"/>
</dbReference>
<keyword evidence="3" id="KW-1185">Reference proteome</keyword>
<dbReference type="PANTHER" id="PTHR31672">
    <property type="entry name" value="BNACNNG10540D PROTEIN"/>
    <property type="match status" value="1"/>
</dbReference>